<dbReference type="PANTHER" id="PTHR31876:SF26">
    <property type="entry name" value="PROTEIN LIKE COV 2"/>
    <property type="match status" value="1"/>
</dbReference>
<name>A0A3N1VFB0_9BACT</name>
<sequence length="239" mass="26428">MSLLKGLRHRIRGYFITGLLAVVPLSFTIYVISIILRNSDKIFNLLPEPYNPKRLIPFPIPGLGIVVVVLIIFIIGLLVKNYVGSRIMDFGERIVYQIPLVRPIYSAVKQLMVAIFTQTSEGFERVVLIQYPRQGIYALGFVTGVARGEVQKMTEQRVLNVFLPTTPNPTSGFYLLVPDTDVIPLKISVEDAFKLVISGGLVSSQEGMVRSGAARHSTPPGEAPAQIANHQREGEEPCP</sequence>
<evidence type="ECO:0000256" key="1">
    <source>
        <dbReference type="SAM" id="MobiDB-lite"/>
    </source>
</evidence>
<dbReference type="PANTHER" id="PTHR31876">
    <property type="entry name" value="COV-LIKE PROTEIN 1"/>
    <property type="match status" value="1"/>
</dbReference>
<feature type="transmembrane region" description="Helical" evidence="2">
    <location>
        <begin position="56"/>
        <end position="79"/>
    </location>
</feature>
<evidence type="ECO:0000313" key="3">
    <source>
        <dbReference type="EMBL" id="ROR01575.1"/>
    </source>
</evidence>
<protein>
    <submittedName>
        <fullName evidence="3">Putative membrane protein</fullName>
    </submittedName>
</protein>
<feature type="transmembrane region" description="Helical" evidence="2">
    <location>
        <begin position="12"/>
        <end position="36"/>
    </location>
</feature>
<evidence type="ECO:0000313" key="4">
    <source>
        <dbReference type="Proteomes" id="UP000276223"/>
    </source>
</evidence>
<dbReference type="Proteomes" id="UP000276223">
    <property type="component" value="Unassembled WGS sequence"/>
</dbReference>
<comment type="caution">
    <text evidence="3">The sequence shown here is derived from an EMBL/GenBank/DDBJ whole genome shotgun (WGS) entry which is preliminary data.</text>
</comment>
<gene>
    <name evidence="3" type="ORF">EDC27_0754</name>
</gene>
<reference evidence="3 4" key="1">
    <citation type="submission" date="2018-11" db="EMBL/GenBank/DDBJ databases">
        <title>Genomic Encyclopedia of Type Strains, Phase IV (KMG-IV): sequencing the most valuable type-strain genomes for metagenomic binning, comparative biology and taxonomic classification.</title>
        <authorList>
            <person name="Goeker M."/>
        </authorList>
    </citation>
    <scope>NUCLEOTIDE SEQUENCE [LARGE SCALE GENOMIC DNA]</scope>
    <source>
        <strain evidence="3 4">DSM 22027</strain>
    </source>
</reference>
<dbReference type="Pfam" id="PF04367">
    <property type="entry name" value="DUF502"/>
    <property type="match status" value="1"/>
</dbReference>
<dbReference type="AlphaFoldDB" id="A0A3N1VFB0"/>
<feature type="region of interest" description="Disordered" evidence="1">
    <location>
        <begin position="208"/>
        <end position="239"/>
    </location>
</feature>
<keyword evidence="2" id="KW-0812">Transmembrane</keyword>
<accession>A0A3N1VFB0</accession>
<keyword evidence="4" id="KW-1185">Reference proteome</keyword>
<keyword evidence="2" id="KW-0472">Membrane</keyword>
<keyword evidence="2" id="KW-1133">Transmembrane helix</keyword>
<proteinExistence type="predicted"/>
<dbReference type="EMBL" id="RJVA01000010">
    <property type="protein sequence ID" value="ROR01575.1"/>
    <property type="molecule type" value="Genomic_DNA"/>
</dbReference>
<feature type="compositionally biased region" description="Basic and acidic residues" evidence="1">
    <location>
        <begin position="230"/>
        <end position="239"/>
    </location>
</feature>
<evidence type="ECO:0000256" key="2">
    <source>
        <dbReference type="SAM" id="Phobius"/>
    </source>
</evidence>
<dbReference type="OrthoDB" id="9780267at2"/>
<organism evidence="3 4">
    <name type="scientific">Desulfosoma caldarium</name>
    <dbReference type="NCBI Taxonomy" id="610254"/>
    <lineage>
        <taxon>Bacteria</taxon>
        <taxon>Pseudomonadati</taxon>
        <taxon>Thermodesulfobacteriota</taxon>
        <taxon>Syntrophobacteria</taxon>
        <taxon>Syntrophobacterales</taxon>
        <taxon>Syntrophobacteraceae</taxon>
        <taxon>Desulfosoma</taxon>
    </lineage>
</organism>
<dbReference type="InterPro" id="IPR007462">
    <property type="entry name" value="COV1-like"/>
</dbReference>